<organism evidence="2 3">
    <name type="scientific">Aromia moschata</name>
    <dbReference type="NCBI Taxonomy" id="1265417"/>
    <lineage>
        <taxon>Eukaryota</taxon>
        <taxon>Metazoa</taxon>
        <taxon>Ecdysozoa</taxon>
        <taxon>Arthropoda</taxon>
        <taxon>Hexapoda</taxon>
        <taxon>Insecta</taxon>
        <taxon>Pterygota</taxon>
        <taxon>Neoptera</taxon>
        <taxon>Endopterygota</taxon>
        <taxon>Coleoptera</taxon>
        <taxon>Polyphaga</taxon>
        <taxon>Cucujiformia</taxon>
        <taxon>Chrysomeloidea</taxon>
        <taxon>Cerambycidae</taxon>
        <taxon>Cerambycinae</taxon>
        <taxon>Callichromatini</taxon>
        <taxon>Aromia</taxon>
    </lineage>
</organism>
<name>A0AAV8YG67_9CUCU</name>
<proteinExistence type="predicted"/>
<evidence type="ECO:0000256" key="1">
    <source>
        <dbReference type="SAM" id="MobiDB-lite"/>
    </source>
</evidence>
<keyword evidence="3" id="KW-1185">Reference proteome</keyword>
<dbReference type="AlphaFoldDB" id="A0AAV8YG67"/>
<reference evidence="2" key="1">
    <citation type="journal article" date="2023" name="Insect Mol. Biol.">
        <title>Genome sequencing provides insights into the evolution of gene families encoding plant cell wall-degrading enzymes in longhorned beetles.</title>
        <authorList>
            <person name="Shin N.R."/>
            <person name="Okamura Y."/>
            <person name="Kirsch R."/>
            <person name="Pauchet Y."/>
        </authorList>
    </citation>
    <scope>NUCLEOTIDE SEQUENCE</scope>
    <source>
        <strain evidence="2">AMC_N1</strain>
    </source>
</reference>
<accession>A0AAV8YG67</accession>
<protein>
    <submittedName>
        <fullName evidence="2">Uncharacterized protein</fullName>
    </submittedName>
</protein>
<evidence type="ECO:0000313" key="3">
    <source>
        <dbReference type="Proteomes" id="UP001162162"/>
    </source>
</evidence>
<gene>
    <name evidence="2" type="ORF">NQ318_007535</name>
</gene>
<dbReference type="EMBL" id="JAPWTK010000118">
    <property type="protein sequence ID" value="KAJ8949434.1"/>
    <property type="molecule type" value="Genomic_DNA"/>
</dbReference>
<feature type="compositionally biased region" description="Polar residues" evidence="1">
    <location>
        <begin position="116"/>
        <end position="126"/>
    </location>
</feature>
<evidence type="ECO:0000313" key="2">
    <source>
        <dbReference type="EMBL" id="KAJ8949434.1"/>
    </source>
</evidence>
<feature type="region of interest" description="Disordered" evidence="1">
    <location>
        <begin position="88"/>
        <end position="137"/>
    </location>
</feature>
<sequence length="262" mass="30164">MEIIGPYNTDTLDAFIDLNTLKSADMTLEEANYKVTNLRQDNILNNDQEKLEKNSSTNCYVSKGINANEIGDLTNFQNNIDVNYVEKKNSGESSSEGEENVASDNENKKRKRKKNILSNSQDWEYNTNKKRQEGASYMGRKDNKYVVQKNERKLKMRCSCEEKGGRAKTTDISKILELHDMGRKKYLSVEERLPQVPNGPETENLKGRAEENALILFFLDKKKERVRVCKTMFCNTLGVSMRTITHWLNRSVSSPITKKRDD</sequence>
<comment type="caution">
    <text evidence="2">The sequence shown here is derived from an EMBL/GenBank/DDBJ whole genome shotgun (WGS) entry which is preliminary data.</text>
</comment>
<dbReference type="Proteomes" id="UP001162162">
    <property type="component" value="Unassembled WGS sequence"/>
</dbReference>